<sequence>MATNGVPMVRDNGLNLADIAAVAERAVGVAGGGGGGGATNDNPLVNIRDRLFHALFTRVSLTYARLLPPSARRLLEFMLLIKALCFLVIFLYVHVLALRPANCLDNVRQMWPRNGILRVEVTADHGDGHDMYSSCAASMPSPLSPCPSLAVASTSKDTTCDANFFRYSSNYFKDTPPDDDGGPTLNDERAEDHYSHR</sequence>
<keyword evidence="2" id="KW-0472">Membrane</keyword>
<feature type="region of interest" description="Disordered" evidence="1">
    <location>
        <begin position="174"/>
        <end position="197"/>
    </location>
</feature>
<dbReference type="Pfam" id="PF09746">
    <property type="entry name" value="Membralin"/>
    <property type="match status" value="1"/>
</dbReference>
<keyword evidence="4" id="KW-1185">Reference proteome</keyword>
<accession>A0A183J8A7</accession>
<feature type="transmembrane region" description="Helical" evidence="2">
    <location>
        <begin position="74"/>
        <end position="98"/>
    </location>
</feature>
<reference evidence="5" key="1">
    <citation type="submission" date="2016-06" db="UniProtKB">
        <authorList>
            <consortium name="WormBaseParasite"/>
        </authorList>
    </citation>
    <scope>IDENTIFICATION</scope>
</reference>
<dbReference type="Proteomes" id="UP000270296">
    <property type="component" value="Unassembled WGS sequence"/>
</dbReference>
<name>A0A183J8A7_9BILA</name>
<dbReference type="PANTHER" id="PTHR21650:SF4">
    <property type="entry name" value="MEMBRALIN"/>
    <property type="match status" value="1"/>
</dbReference>
<dbReference type="GO" id="GO:0034976">
    <property type="term" value="P:response to endoplasmic reticulum stress"/>
    <property type="evidence" value="ECO:0007669"/>
    <property type="project" value="TreeGrafter"/>
</dbReference>
<protein>
    <submittedName>
        <fullName evidence="5">Membralin</fullName>
    </submittedName>
</protein>
<keyword evidence="2" id="KW-0812">Transmembrane</keyword>
<dbReference type="OrthoDB" id="6779347at2759"/>
<evidence type="ECO:0000313" key="4">
    <source>
        <dbReference type="Proteomes" id="UP000270296"/>
    </source>
</evidence>
<dbReference type="GO" id="GO:0005783">
    <property type="term" value="C:endoplasmic reticulum"/>
    <property type="evidence" value="ECO:0007669"/>
    <property type="project" value="TreeGrafter"/>
</dbReference>
<dbReference type="PANTHER" id="PTHR21650">
    <property type="entry name" value="MEMBRALIN/KINETOCHORE PROTEIN NUF2"/>
    <property type="match status" value="1"/>
</dbReference>
<dbReference type="InterPro" id="IPR019144">
    <property type="entry name" value="Membralin"/>
</dbReference>
<dbReference type="AlphaFoldDB" id="A0A183J8A7"/>
<feature type="compositionally biased region" description="Basic and acidic residues" evidence="1">
    <location>
        <begin position="186"/>
        <end position="197"/>
    </location>
</feature>
<gene>
    <name evidence="3" type="ORF">SBAD_LOCUS12105</name>
</gene>
<evidence type="ECO:0000313" key="5">
    <source>
        <dbReference type="WBParaSite" id="SBAD_0001251001-mRNA-1"/>
    </source>
</evidence>
<reference evidence="3 4" key="2">
    <citation type="submission" date="2018-11" db="EMBL/GenBank/DDBJ databases">
        <authorList>
            <consortium name="Pathogen Informatics"/>
        </authorList>
    </citation>
    <scope>NUCLEOTIDE SEQUENCE [LARGE SCALE GENOMIC DNA]</scope>
</reference>
<evidence type="ECO:0000256" key="1">
    <source>
        <dbReference type="SAM" id="MobiDB-lite"/>
    </source>
</evidence>
<keyword evidence="2" id="KW-1133">Transmembrane helix</keyword>
<evidence type="ECO:0000256" key="2">
    <source>
        <dbReference type="SAM" id="Phobius"/>
    </source>
</evidence>
<dbReference type="EMBL" id="UZAM01016996">
    <property type="protein sequence ID" value="VDP45503.1"/>
    <property type="molecule type" value="Genomic_DNA"/>
</dbReference>
<proteinExistence type="predicted"/>
<dbReference type="GO" id="GO:1904294">
    <property type="term" value="P:positive regulation of ERAD pathway"/>
    <property type="evidence" value="ECO:0007669"/>
    <property type="project" value="TreeGrafter"/>
</dbReference>
<organism evidence="5">
    <name type="scientific">Soboliphyme baturini</name>
    <dbReference type="NCBI Taxonomy" id="241478"/>
    <lineage>
        <taxon>Eukaryota</taxon>
        <taxon>Metazoa</taxon>
        <taxon>Ecdysozoa</taxon>
        <taxon>Nematoda</taxon>
        <taxon>Enoplea</taxon>
        <taxon>Dorylaimia</taxon>
        <taxon>Dioctophymatida</taxon>
        <taxon>Dioctophymatoidea</taxon>
        <taxon>Soboliphymatidae</taxon>
        <taxon>Soboliphyme</taxon>
    </lineage>
</organism>
<dbReference type="WBParaSite" id="SBAD_0001251001-mRNA-1">
    <property type="protein sequence ID" value="SBAD_0001251001-mRNA-1"/>
    <property type="gene ID" value="SBAD_0001251001"/>
</dbReference>
<evidence type="ECO:0000313" key="3">
    <source>
        <dbReference type="EMBL" id="VDP45503.1"/>
    </source>
</evidence>